<name>A0AAJ6DBN7_9MICC</name>
<evidence type="ECO:0000313" key="2">
    <source>
        <dbReference type="Proteomes" id="UP001224674"/>
    </source>
</evidence>
<accession>A0AAJ6DBN7</accession>
<dbReference type="InterPro" id="IPR015867">
    <property type="entry name" value="N-reg_PII/ATP_PRibTrfase_C"/>
</dbReference>
<dbReference type="SUPFAM" id="SSF102705">
    <property type="entry name" value="NIF3 (NGG1p interacting factor 3)-like"/>
    <property type="match status" value="1"/>
</dbReference>
<dbReference type="PANTHER" id="PTHR41774">
    <property type="match status" value="1"/>
</dbReference>
<reference evidence="1 2" key="1">
    <citation type="submission" date="2023-03" db="EMBL/GenBank/DDBJ databases">
        <title>Complete genome sequences of several Auritidibacter ignavus strains isolated from ear infections.</title>
        <authorList>
            <person name="Baehr T."/>
            <person name="Baumhoegger A.M."/>
        </authorList>
    </citation>
    <scope>NUCLEOTIDE SEQUENCE [LARGE SCALE GENOMIC DNA]</scope>
    <source>
        <strain evidence="1 2">BABAE-6</strain>
    </source>
</reference>
<dbReference type="GeneID" id="83696436"/>
<evidence type="ECO:0008006" key="3">
    <source>
        <dbReference type="Google" id="ProtNLM"/>
    </source>
</evidence>
<dbReference type="Proteomes" id="UP001224674">
    <property type="component" value="Chromosome"/>
</dbReference>
<evidence type="ECO:0000313" key="1">
    <source>
        <dbReference type="EMBL" id="WGH92281.1"/>
    </source>
</evidence>
<dbReference type="InterPro" id="IPR036069">
    <property type="entry name" value="DUF34/NIF3_sf"/>
</dbReference>
<gene>
    <name evidence="1" type="ORF">QDX21_08085</name>
</gene>
<sequence length="109" mass="11649">MSYAVIVIYVPTENAEAVRDALAEAVGPIGEYYGASFTSQGTGRFTPLPGAAPAIGEVARAEEVAEDRIEMMAPIDKARAAVQAALAVHPYEQPAYHIIPVSTLEDFRE</sequence>
<dbReference type="EMBL" id="CP122566">
    <property type="protein sequence ID" value="WGH92281.1"/>
    <property type="molecule type" value="Genomic_DNA"/>
</dbReference>
<dbReference type="AlphaFoldDB" id="A0AAJ6DBN7"/>
<protein>
    <recommendedName>
        <fullName evidence="3">NGG1p interacting factor NIF3</fullName>
    </recommendedName>
</protein>
<keyword evidence="2" id="KW-1185">Reference proteome</keyword>
<proteinExistence type="predicted"/>
<dbReference type="PANTHER" id="PTHR41774:SF1">
    <property type="entry name" value="NGG1P INTERACTING FACTOR NIF3"/>
    <property type="match status" value="1"/>
</dbReference>
<dbReference type="RefSeq" id="WP_110101273.1">
    <property type="nucleotide sequence ID" value="NZ_CP122561.1"/>
</dbReference>
<dbReference type="Gene3D" id="3.30.70.120">
    <property type="match status" value="1"/>
</dbReference>
<organism evidence="1 2">
    <name type="scientific">Auritidibacter ignavus</name>
    <dbReference type="NCBI Taxonomy" id="678932"/>
    <lineage>
        <taxon>Bacteria</taxon>
        <taxon>Bacillati</taxon>
        <taxon>Actinomycetota</taxon>
        <taxon>Actinomycetes</taxon>
        <taxon>Micrococcales</taxon>
        <taxon>Micrococcaceae</taxon>
        <taxon>Auritidibacter</taxon>
    </lineage>
</organism>